<evidence type="ECO:0000259" key="2">
    <source>
        <dbReference type="Pfam" id="PF11575"/>
    </source>
</evidence>
<dbReference type="GO" id="GO:0051537">
    <property type="term" value="F:2 iron, 2 sulfur cluster binding"/>
    <property type="evidence" value="ECO:0007669"/>
    <property type="project" value="InterPro"/>
</dbReference>
<feature type="domain" description="Ferric siderophore reductase C-terminal" evidence="2">
    <location>
        <begin position="160"/>
        <end position="180"/>
    </location>
</feature>
<proteinExistence type="predicted"/>
<evidence type="ECO:0000313" key="4">
    <source>
        <dbReference type="Proteomes" id="UP000028931"/>
    </source>
</evidence>
<dbReference type="Pfam" id="PF11575">
    <property type="entry name" value="FhuF_C"/>
    <property type="match status" value="1"/>
</dbReference>
<name>A0A077F4R8_9PSED</name>
<dbReference type="KEGG" id="palk:PSAKL28_12520"/>
<evidence type="ECO:0000259" key="1">
    <source>
        <dbReference type="Pfam" id="PF06276"/>
    </source>
</evidence>
<accession>A0A077F4R8</accession>
<dbReference type="InterPro" id="IPR022770">
    <property type="entry name" value="IucA/IucC-like_C"/>
</dbReference>
<dbReference type="OrthoDB" id="8993954at2"/>
<dbReference type="RefSeq" id="WP_038608044.1">
    <property type="nucleotide sequence ID" value="NZ_CP009048.1"/>
</dbReference>
<dbReference type="NCBIfam" id="TIGR03951">
    <property type="entry name" value="Fe_III_red_FhuF"/>
    <property type="match status" value="1"/>
</dbReference>
<evidence type="ECO:0000313" key="3">
    <source>
        <dbReference type="EMBL" id="AIL60478.1"/>
    </source>
</evidence>
<dbReference type="AlphaFoldDB" id="A0A077F4R8"/>
<feature type="domain" description="Aerobactin siderophore biosynthesis IucA/IucC-like C-terminal" evidence="1">
    <location>
        <begin position="87"/>
        <end position="128"/>
    </location>
</feature>
<dbReference type="InterPro" id="IPR024726">
    <property type="entry name" value="FhuF_C"/>
</dbReference>
<dbReference type="InterPro" id="IPR008090">
    <property type="entry name" value="Fe_iron_reduct"/>
</dbReference>
<dbReference type="GO" id="GO:0003824">
    <property type="term" value="F:catalytic activity"/>
    <property type="evidence" value="ECO:0007669"/>
    <property type="project" value="UniProtKB-ARBA"/>
</dbReference>
<sequence>MSAWLPLEQLLQPARFESLLLDLYGPELMPAQRPVLVSQWSKYYFAVLWQSLLGGSVLPVFDATEVSLDSRGLPLALSAQGACCEGLEAALEHHLQPVVWRLAALGAVAPAVLWGNAGDCLDQALQRSEGDGHGLGCLLTSADSPLFAAVSVDAAGRRRRRTCCLSYKVDWVGHCEHCPLLA</sequence>
<protein>
    <submittedName>
        <fullName evidence="3">Ferric iron reductase FhuF</fullName>
    </submittedName>
</protein>
<dbReference type="Pfam" id="PF06276">
    <property type="entry name" value="FhuF"/>
    <property type="match status" value="1"/>
</dbReference>
<dbReference type="EMBL" id="CP009048">
    <property type="protein sequence ID" value="AIL60478.1"/>
    <property type="molecule type" value="Genomic_DNA"/>
</dbReference>
<dbReference type="HOGENOM" id="CLU_088228_1_0_6"/>
<organism evidence="3 4">
    <name type="scientific">Pseudomonas alkylphenolica</name>
    <dbReference type="NCBI Taxonomy" id="237609"/>
    <lineage>
        <taxon>Bacteria</taxon>
        <taxon>Pseudomonadati</taxon>
        <taxon>Pseudomonadota</taxon>
        <taxon>Gammaproteobacteria</taxon>
        <taxon>Pseudomonadales</taxon>
        <taxon>Pseudomonadaceae</taxon>
        <taxon>Pseudomonas</taxon>
    </lineage>
</organism>
<reference evidence="3 4" key="1">
    <citation type="submission" date="2014-07" db="EMBL/GenBank/DDBJ databases">
        <authorList>
            <person name="Lee K."/>
            <person name="Lim J.Y."/>
            <person name="Hwang I."/>
        </authorList>
    </citation>
    <scope>NUCLEOTIDE SEQUENCE [LARGE SCALE GENOMIC DNA]</scope>
    <source>
        <strain evidence="3 4">KL28</strain>
    </source>
</reference>
<dbReference type="Proteomes" id="UP000028931">
    <property type="component" value="Chromosome"/>
</dbReference>
<dbReference type="eggNOG" id="COG4114">
    <property type="taxonomic scope" value="Bacteria"/>
</dbReference>
<gene>
    <name evidence="3" type="ORF">PSAKL28_12520</name>
</gene>